<dbReference type="Pfam" id="PF02001">
    <property type="entry name" value="DUF134"/>
    <property type="match status" value="1"/>
</dbReference>
<dbReference type="PANTHER" id="PTHR37478">
    <property type="match status" value="1"/>
</dbReference>
<comment type="caution">
    <text evidence="3">The sequence shown here is derived from an EMBL/GenBank/DDBJ whole genome shotgun (WGS) entry which is preliminary data.</text>
</comment>
<gene>
    <name evidence="3" type="ORF">H9804_03985</name>
</gene>
<reference evidence="3" key="2">
    <citation type="submission" date="2021-04" db="EMBL/GenBank/DDBJ databases">
        <authorList>
            <person name="Gilroy R."/>
        </authorList>
    </citation>
    <scope>NUCLEOTIDE SEQUENCE</scope>
    <source>
        <strain evidence="3">ChiW4-1371</strain>
    </source>
</reference>
<dbReference type="PANTHER" id="PTHR37478:SF2">
    <property type="entry name" value="UPF0251 PROTEIN TK0562"/>
    <property type="match status" value="1"/>
</dbReference>
<dbReference type="HAMAP" id="MF_00674">
    <property type="entry name" value="UPF0251"/>
    <property type="match status" value="1"/>
</dbReference>
<name>A0A9D2GU86_9BACT</name>
<dbReference type="InterPro" id="IPR013324">
    <property type="entry name" value="RNA_pol_sigma_r3/r4-like"/>
</dbReference>
<evidence type="ECO:0000313" key="4">
    <source>
        <dbReference type="Proteomes" id="UP000824176"/>
    </source>
</evidence>
<evidence type="ECO:0000313" key="3">
    <source>
        <dbReference type="EMBL" id="HIZ89081.1"/>
    </source>
</evidence>
<proteinExistence type="inferred from homology"/>
<accession>A0A9D2GU86</accession>
<dbReference type="SUPFAM" id="SSF88659">
    <property type="entry name" value="Sigma3 and sigma4 domains of RNA polymerase sigma factors"/>
    <property type="match status" value="1"/>
</dbReference>
<reference evidence="3" key="1">
    <citation type="journal article" date="2021" name="PeerJ">
        <title>Extensive microbial diversity within the chicken gut microbiome revealed by metagenomics and culture.</title>
        <authorList>
            <person name="Gilroy R."/>
            <person name="Ravi A."/>
            <person name="Getino M."/>
            <person name="Pursley I."/>
            <person name="Horton D.L."/>
            <person name="Alikhan N.F."/>
            <person name="Baker D."/>
            <person name="Gharbi K."/>
            <person name="Hall N."/>
            <person name="Watson M."/>
            <person name="Adriaenssens E.M."/>
            <person name="Foster-Nyarko E."/>
            <person name="Jarju S."/>
            <person name="Secka A."/>
            <person name="Antonio M."/>
            <person name="Oren A."/>
            <person name="Chaudhuri R.R."/>
            <person name="La Ragione R."/>
            <person name="Hildebrand F."/>
            <person name="Pallen M.J."/>
        </authorList>
    </citation>
    <scope>NUCLEOTIDE SEQUENCE</scope>
    <source>
        <strain evidence="3">ChiW4-1371</strain>
    </source>
</reference>
<evidence type="ECO:0000256" key="1">
    <source>
        <dbReference type="ARBA" id="ARBA00009350"/>
    </source>
</evidence>
<dbReference type="AlphaFoldDB" id="A0A9D2GU86"/>
<protein>
    <recommendedName>
        <fullName evidence="2">UPF0251 protein H9804_03985</fullName>
    </recommendedName>
</protein>
<evidence type="ECO:0000256" key="2">
    <source>
        <dbReference type="HAMAP-Rule" id="MF_00674"/>
    </source>
</evidence>
<dbReference type="Proteomes" id="UP000824176">
    <property type="component" value="Unassembled WGS sequence"/>
</dbReference>
<dbReference type="InterPro" id="IPR002852">
    <property type="entry name" value="UPF0251"/>
</dbReference>
<sequence length="117" mass="13383">MSRPKKCRKVCSMPVVNMFSPAPLQEEIYVEPIVMTIDEYETIRLIDREGFSQNDCSKYMNVARTTVQQVYNSARKKIADALVLGIPLEIYGGDYIICDRKELPCSCCGCNSIFYKH</sequence>
<dbReference type="EMBL" id="DXAQ01000062">
    <property type="protein sequence ID" value="HIZ89081.1"/>
    <property type="molecule type" value="Genomic_DNA"/>
</dbReference>
<organism evidence="3 4">
    <name type="scientific">Candidatus Mucispirillum faecigallinarum</name>
    <dbReference type="NCBI Taxonomy" id="2838699"/>
    <lineage>
        <taxon>Bacteria</taxon>
        <taxon>Pseudomonadati</taxon>
        <taxon>Deferribacterota</taxon>
        <taxon>Deferribacteres</taxon>
        <taxon>Deferribacterales</taxon>
        <taxon>Mucispirillaceae</taxon>
        <taxon>Mucispirillum</taxon>
    </lineage>
</organism>
<comment type="similarity">
    <text evidence="1 2">Belongs to the UPF0251 family.</text>
</comment>